<keyword evidence="4" id="KW-0479">Metal-binding</keyword>
<evidence type="ECO:0000256" key="6">
    <source>
        <dbReference type="ARBA" id="ARBA00023004"/>
    </source>
</evidence>
<keyword evidence="5" id="KW-0560">Oxidoreductase</keyword>
<evidence type="ECO:0000256" key="2">
    <source>
        <dbReference type="ARBA" id="ARBA00022559"/>
    </source>
</evidence>
<comment type="similarity">
    <text evidence="7">Belongs to the chloroperoxidase family.</text>
</comment>
<dbReference type="GO" id="GO:0004601">
    <property type="term" value="F:peroxidase activity"/>
    <property type="evidence" value="ECO:0007669"/>
    <property type="project" value="UniProtKB-KW"/>
</dbReference>
<keyword evidence="6" id="KW-0408">Iron</keyword>
<organism evidence="10 11">
    <name type="scientific">Agaricus bisporus var. burnettii</name>
    <dbReference type="NCBI Taxonomy" id="192524"/>
    <lineage>
        <taxon>Eukaryota</taxon>
        <taxon>Fungi</taxon>
        <taxon>Dikarya</taxon>
        <taxon>Basidiomycota</taxon>
        <taxon>Agaricomycotina</taxon>
        <taxon>Agaricomycetes</taxon>
        <taxon>Agaricomycetidae</taxon>
        <taxon>Agaricales</taxon>
        <taxon>Agaricineae</taxon>
        <taxon>Agaricaceae</taxon>
        <taxon>Agaricus</taxon>
    </lineage>
</organism>
<feature type="chain" id="PRO_5034987138" description="Heme haloperoxidase family profile domain-containing protein" evidence="8">
    <location>
        <begin position="21"/>
        <end position="382"/>
    </location>
</feature>
<protein>
    <recommendedName>
        <fullName evidence="9">Heme haloperoxidase family profile domain-containing protein</fullName>
    </recommendedName>
</protein>
<dbReference type="AlphaFoldDB" id="A0A8H7C0J6"/>
<dbReference type="InterPro" id="IPR036851">
    <property type="entry name" value="Chloroperoxidase-like_sf"/>
</dbReference>
<evidence type="ECO:0000256" key="3">
    <source>
        <dbReference type="ARBA" id="ARBA00022617"/>
    </source>
</evidence>
<keyword evidence="3" id="KW-0349">Heme</keyword>
<dbReference type="SUPFAM" id="SSF47571">
    <property type="entry name" value="Cloroperoxidase"/>
    <property type="match status" value="1"/>
</dbReference>
<evidence type="ECO:0000256" key="8">
    <source>
        <dbReference type="SAM" id="SignalP"/>
    </source>
</evidence>
<evidence type="ECO:0000256" key="1">
    <source>
        <dbReference type="ARBA" id="ARBA00001970"/>
    </source>
</evidence>
<evidence type="ECO:0000256" key="4">
    <source>
        <dbReference type="ARBA" id="ARBA00022723"/>
    </source>
</evidence>
<evidence type="ECO:0000259" key="9">
    <source>
        <dbReference type="PROSITE" id="PS51405"/>
    </source>
</evidence>
<dbReference type="Proteomes" id="UP000629468">
    <property type="component" value="Unassembled WGS sequence"/>
</dbReference>
<reference evidence="10 11" key="1">
    <citation type="journal article" name="Sci. Rep.">
        <title>Telomere-to-telomere assembled and centromere annotated genomes of the two main subspecies of the button mushroom Agaricus bisporus reveal especially polymorphic chromosome ends.</title>
        <authorList>
            <person name="Sonnenberg A.S.M."/>
            <person name="Sedaghat-Telgerd N."/>
            <person name="Lavrijssen B."/>
            <person name="Ohm R.A."/>
            <person name="Hendrickx P.M."/>
            <person name="Scholtmeijer K."/>
            <person name="Baars J.J.P."/>
            <person name="van Peer A."/>
        </authorList>
    </citation>
    <scope>NUCLEOTIDE SEQUENCE [LARGE SCALE GENOMIC DNA]</scope>
    <source>
        <strain evidence="10 11">H119_p4</strain>
    </source>
</reference>
<evidence type="ECO:0000256" key="7">
    <source>
        <dbReference type="ARBA" id="ARBA00025795"/>
    </source>
</evidence>
<feature type="domain" description="Heme haloperoxidase family profile" evidence="9">
    <location>
        <begin position="65"/>
        <end position="293"/>
    </location>
</feature>
<evidence type="ECO:0000256" key="5">
    <source>
        <dbReference type="ARBA" id="ARBA00023002"/>
    </source>
</evidence>
<comment type="caution">
    <text evidence="10">The sequence shown here is derived from an EMBL/GenBank/DDBJ whole genome shotgun (WGS) entry which is preliminary data.</text>
</comment>
<dbReference type="InterPro" id="IPR000028">
    <property type="entry name" value="Chloroperoxidase"/>
</dbReference>
<evidence type="ECO:0000313" key="11">
    <source>
        <dbReference type="Proteomes" id="UP000629468"/>
    </source>
</evidence>
<name>A0A8H7C0J6_AGABI</name>
<gene>
    <name evidence="10" type="ORF">Agabi119p4_10817</name>
</gene>
<proteinExistence type="inferred from homology"/>
<dbReference type="PROSITE" id="PS51405">
    <property type="entry name" value="HEME_HALOPEROXIDASE"/>
    <property type="match status" value="1"/>
</dbReference>
<keyword evidence="8" id="KW-0732">Signal</keyword>
<dbReference type="GO" id="GO:0046872">
    <property type="term" value="F:metal ion binding"/>
    <property type="evidence" value="ECO:0007669"/>
    <property type="project" value="UniProtKB-KW"/>
</dbReference>
<dbReference type="Pfam" id="PF01328">
    <property type="entry name" value="Peroxidase_2"/>
    <property type="match status" value="1"/>
</dbReference>
<comment type="cofactor">
    <cofactor evidence="1">
        <name>heme b</name>
        <dbReference type="ChEBI" id="CHEBI:60344"/>
    </cofactor>
</comment>
<dbReference type="EMBL" id="JABXXO010000015">
    <property type="protein sequence ID" value="KAF7760141.1"/>
    <property type="molecule type" value="Genomic_DNA"/>
</dbReference>
<dbReference type="Gene3D" id="1.10.489.10">
    <property type="entry name" value="Chloroperoxidase-like"/>
    <property type="match status" value="1"/>
</dbReference>
<evidence type="ECO:0000313" key="10">
    <source>
        <dbReference type="EMBL" id="KAF7760141.1"/>
    </source>
</evidence>
<dbReference type="PANTHER" id="PTHR33577:SF16">
    <property type="entry name" value="HEME HALOPEROXIDASE FAMILY PROFILE DOMAIN-CONTAINING PROTEIN"/>
    <property type="match status" value="1"/>
</dbReference>
<keyword evidence="2" id="KW-0575">Peroxidase</keyword>
<accession>A0A8H7C0J6</accession>
<sequence length="382" mass="41880">MARLASFVVLAISLVSSTTAFPAYQSLGGLSQREVDEIMPSLEAVKPQDPPPPLVDNGTKLVNDAEHPWMPLRDGDKRGPCPGLNTLASHGWLPRNGVATPQQIIAASQEGFNFESQIARRFTYSSHLIDGNLVTDLLSIGAKTCKTGPDPPAPANPGGLNLHGAIEGDASMTRGDAYWGDNWHFNETQFSELLEFMDKYGDGLYNYKVAGEFRYQRIQESIATNPQFNFTGGRFFAAYIETVVGANLFSDGRRNDSQVPADAARGFFQDSRMPDDFHRAAKPFGTEGVEVVIGAHPFSPGRNVNGINTYTIDPNSPTFESDPDGCAQYEMFVNEAVVPLYPNPTGVLRRNLKINLQHYFDTFGGKCEQLFPYGKPEDEPGC</sequence>
<dbReference type="PANTHER" id="PTHR33577">
    <property type="entry name" value="STERIGMATOCYSTIN BIOSYNTHESIS PEROXIDASE STCC-RELATED"/>
    <property type="match status" value="1"/>
</dbReference>
<feature type="signal peptide" evidence="8">
    <location>
        <begin position="1"/>
        <end position="20"/>
    </location>
</feature>